<gene>
    <name evidence="4" type="primary">gspA</name>
    <name evidence="4" type="ORF">GCM10025864_26470</name>
</gene>
<keyword evidence="1" id="KW-0328">Glycosyltransferase</keyword>
<dbReference type="Proteomes" id="UP001157091">
    <property type="component" value="Unassembled WGS sequence"/>
</dbReference>
<proteinExistence type="predicted"/>
<comment type="caution">
    <text evidence="4">The sequence shown here is derived from an EMBL/GenBank/DDBJ whole genome shotgun (WGS) entry which is preliminary data.</text>
</comment>
<protein>
    <submittedName>
        <fullName evidence="4">General stress protein A</fullName>
    </submittedName>
</protein>
<evidence type="ECO:0000313" key="4">
    <source>
        <dbReference type="EMBL" id="GMA24888.1"/>
    </source>
</evidence>
<dbReference type="Pfam" id="PF01501">
    <property type="entry name" value="Glyco_transf_8"/>
    <property type="match status" value="1"/>
</dbReference>
<keyword evidence="5" id="KW-1185">Reference proteome</keyword>
<dbReference type="SUPFAM" id="SSF53448">
    <property type="entry name" value="Nucleotide-diphospho-sugar transferases"/>
    <property type="match status" value="1"/>
</dbReference>
<dbReference type="InterPro" id="IPR029044">
    <property type="entry name" value="Nucleotide-diphossugar_trans"/>
</dbReference>
<dbReference type="Gene3D" id="3.90.550.10">
    <property type="entry name" value="Spore Coat Polysaccharide Biosynthesis Protein SpsA, Chain A"/>
    <property type="match status" value="1"/>
</dbReference>
<dbReference type="PANTHER" id="PTHR13778:SF47">
    <property type="entry name" value="LIPOPOLYSACCHARIDE 1,3-GALACTOSYLTRANSFERASE"/>
    <property type="match status" value="1"/>
</dbReference>
<evidence type="ECO:0000256" key="2">
    <source>
        <dbReference type="ARBA" id="ARBA00022679"/>
    </source>
</evidence>
<name>A0ABQ6I414_9MICO</name>
<reference evidence="5" key="1">
    <citation type="journal article" date="2019" name="Int. J. Syst. Evol. Microbiol.">
        <title>The Global Catalogue of Microorganisms (GCM) 10K type strain sequencing project: providing services to taxonomists for standard genome sequencing and annotation.</title>
        <authorList>
            <consortium name="The Broad Institute Genomics Platform"/>
            <consortium name="The Broad Institute Genome Sequencing Center for Infectious Disease"/>
            <person name="Wu L."/>
            <person name="Ma J."/>
        </authorList>
    </citation>
    <scope>NUCLEOTIDE SEQUENCE [LARGE SCALE GENOMIC DNA]</scope>
    <source>
        <strain evidence="5">NBRC 106348</strain>
    </source>
</reference>
<keyword evidence="2" id="KW-0808">Transferase</keyword>
<dbReference type="InterPro" id="IPR002495">
    <property type="entry name" value="Glyco_trans_8"/>
</dbReference>
<keyword evidence="3" id="KW-0479">Metal-binding</keyword>
<evidence type="ECO:0000313" key="5">
    <source>
        <dbReference type="Proteomes" id="UP001157091"/>
    </source>
</evidence>
<dbReference type="CDD" id="cd04194">
    <property type="entry name" value="GT8_A4GalT_like"/>
    <property type="match status" value="1"/>
</dbReference>
<organism evidence="4 5">
    <name type="scientific">Luteimicrobium album</name>
    <dbReference type="NCBI Taxonomy" id="1054550"/>
    <lineage>
        <taxon>Bacteria</taxon>
        <taxon>Bacillati</taxon>
        <taxon>Actinomycetota</taxon>
        <taxon>Actinomycetes</taxon>
        <taxon>Micrococcales</taxon>
        <taxon>Luteimicrobium</taxon>
    </lineage>
</organism>
<dbReference type="InterPro" id="IPR050748">
    <property type="entry name" value="Glycosyltrans_8_dom-fam"/>
</dbReference>
<dbReference type="EMBL" id="BSUK01000001">
    <property type="protein sequence ID" value="GMA24888.1"/>
    <property type="molecule type" value="Genomic_DNA"/>
</dbReference>
<evidence type="ECO:0000256" key="1">
    <source>
        <dbReference type="ARBA" id="ARBA00022676"/>
    </source>
</evidence>
<accession>A0ABQ6I414</accession>
<sequence>MASAAGRIDVMMCVDDRYALPLAVTLASLEQSTADDGEVVVHVFHSGLSSDEMTRVAAPLKKLELRWYRIDAASVDGAHYPPWISPATLFRLHLGELLPAGIGRVLYLDADVVVRRPLDDAFAAPLDDGALLAAVRDGGCPWAARNRFPCWQELGMEPDTPYFNAGLLVIDVERWKSERVGERCLEILRTTQPYFADQDALNAVVAGRWHELLRRWNLQTVDVRGGEAWALWPEETSAAVADPAVVHYTESDKPWQPLTGHPLKDYWIEAVRYTDWSDWTPPPGRSGSPLVNRVLSAARRLRAQRDARLSRQEW</sequence>
<evidence type="ECO:0000256" key="3">
    <source>
        <dbReference type="ARBA" id="ARBA00022723"/>
    </source>
</evidence>
<dbReference type="PANTHER" id="PTHR13778">
    <property type="entry name" value="GLYCOSYLTRANSFERASE 8 DOMAIN-CONTAINING PROTEIN"/>
    <property type="match status" value="1"/>
</dbReference>